<dbReference type="RefSeq" id="WP_072602982.1">
    <property type="nucleotide sequence ID" value="NZ_CP018171.1"/>
</dbReference>
<keyword evidence="5 7" id="KW-1133">Transmembrane helix</keyword>
<dbReference type="Pfam" id="PF00528">
    <property type="entry name" value="BPD_transp_1"/>
    <property type="match status" value="1"/>
</dbReference>
<dbReference type="InterPro" id="IPR017784">
    <property type="entry name" value="ABC_transptr_choline_permease"/>
</dbReference>
<dbReference type="GO" id="GO:0015226">
    <property type="term" value="F:carnitine transmembrane transporter activity"/>
    <property type="evidence" value="ECO:0007669"/>
    <property type="project" value="TreeGrafter"/>
</dbReference>
<proteinExistence type="inferred from homology"/>
<evidence type="ECO:0000259" key="8">
    <source>
        <dbReference type="PROSITE" id="PS50928"/>
    </source>
</evidence>
<keyword evidence="4 7" id="KW-0812">Transmembrane</keyword>
<evidence type="ECO:0000256" key="4">
    <source>
        <dbReference type="ARBA" id="ARBA00022692"/>
    </source>
</evidence>
<evidence type="ECO:0000313" key="10">
    <source>
        <dbReference type="Proteomes" id="UP000182840"/>
    </source>
</evidence>
<feature type="transmembrane region" description="Helical" evidence="7">
    <location>
        <begin position="146"/>
        <end position="172"/>
    </location>
</feature>
<dbReference type="GO" id="GO:0043190">
    <property type="term" value="C:ATP-binding cassette (ABC) transporter complex"/>
    <property type="evidence" value="ECO:0007669"/>
    <property type="project" value="TreeGrafter"/>
</dbReference>
<dbReference type="InterPro" id="IPR000515">
    <property type="entry name" value="MetI-like"/>
</dbReference>
<dbReference type="GO" id="GO:0005275">
    <property type="term" value="F:amine transmembrane transporter activity"/>
    <property type="evidence" value="ECO:0007669"/>
    <property type="project" value="TreeGrafter"/>
</dbReference>
<dbReference type="CDD" id="cd06261">
    <property type="entry name" value="TM_PBP2"/>
    <property type="match status" value="1"/>
</dbReference>
<dbReference type="NCBIfam" id="TIGR03416">
    <property type="entry name" value="ABC_choXWV_perm"/>
    <property type="match status" value="1"/>
</dbReference>
<evidence type="ECO:0000256" key="7">
    <source>
        <dbReference type="RuleBase" id="RU363032"/>
    </source>
</evidence>
<dbReference type="PROSITE" id="PS50928">
    <property type="entry name" value="ABC_TM1"/>
    <property type="match status" value="1"/>
</dbReference>
<organism evidence="9 10">
    <name type="scientific">Aquibium oceanicum</name>
    <dbReference type="NCBI Taxonomy" id="1670800"/>
    <lineage>
        <taxon>Bacteria</taxon>
        <taxon>Pseudomonadati</taxon>
        <taxon>Pseudomonadota</taxon>
        <taxon>Alphaproteobacteria</taxon>
        <taxon>Hyphomicrobiales</taxon>
        <taxon>Phyllobacteriaceae</taxon>
        <taxon>Aquibium</taxon>
    </lineage>
</organism>
<accession>A0A1L3SPX9</accession>
<keyword evidence="10" id="KW-1185">Reference proteome</keyword>
<keyword evidence="6 7" id="KW-0472">Membrane</keyword>
<reference evidence="10" key="1">
    <citation type="submission" date="2016-11" db="EMBL/GenBank/DDBJ databases">
        <title>Mesorhizobium oceanicum sp. nov., isolated from deep seawater in South China Sea.</title>
        <authorList>
            <person name="Fu G.-Y."/>
        </authorList>
    </citation>
    <scope>NUCLEOTIDE SEQUENCE [LARGE SCALE GENOMIC DNA]</scope>
    <source>
        <strain evidence="10">B7</strain>
    </source>
</reference>
<sequence length="286" mass="30758">MDPVSAWIADRDNKIPVGDWGRQFFDFLTDNFEWFFDSVADGLTAVLDGVADLLLLLPPVLVVLLIAAFAWWLKKSWKLALGVALGLLFIINQDLWKETIETLVLVVAAATCSMAIGVPIGIFAAHNERVYKVLLPILDLMQTLPTFVYLIPILILFGLGIAPGLIVTVIFAMPAPIRLTYLGITSVPKPMLEAGQSFGATKSQLLWKVELPAALPTIMAGLTQCIMLSLSMVVIAALIGANGLGKPVVRALNTVNIPLGLEAGLAIVILAIILDRVARIGQGKAK</sequence>
<dbReference type="FunFam" id="1.10.3720.10:FF:000001">
    <property type="entry name" value="Glycine betaine ABC transporter, permease"/>
    <property type="match status" value="1"/>
</dbReference>
<comment type="similarity">
    <text evidence="7">Belongs to the binding-protein-dependent transport system permease family.</text>
</comment>
<feature type="domain" description="ABC transmembrane type-1" evidence="8">
    <location>
        <begin position="99"/>
        <end position="278"/>
    </location>
</feature>
<dbReference type="Proteomes" id="UP000182840">
    <property type="component" value="Chromosome"/>
</dbReference>
<dbReference type="Gene3D" id="1.10.3720.10">
    <property type="entry name" value="MetI-like"/>
    <property type="match status" value="1"/>
</dbReference>
<dbReference type="GO" id="GO:0015871">
    <property type="term" value="P:choline transport"/>
    <property type="evidence" value="ECO:0007669"/>
    <property type="project" value="TreeGrafter"/>
</dbReference>
<evidence type="ECO:0000256" key="2">
    <source>
        <dbReference type="ARBA" id="ARBA00022448"/>
    </source>
</evidence>
<keyword evidence="2 7" id="KW-0813">Transport</keyword>
<comment type="subcellular location">
    <subcellularLocation>
        <location evidence="1 7">Cell membrane</location>
        <topology evidence="1 7">Multi-pass membrane protein</topology>
    </subcellularLocation>
</comment>
<evidence type="ECO:0000256" key="6">
    <source>
        <dbReference type="ARBA" id="ARBA00023136"/>
    </source>
</evidence>
<keyword evidence="3" id="KW-1003">Cell membrane</keyword>
<feature type="transmembrane region" description="Helical" evidence="7">
    <location>
        <begin position="53"/>
        <end position="73"/>
    </location>
</feature>
<feature type="transmembrane region" description="Helical" evidence="7">
    <location>
        <begin position="259"/>
        <end position="278"/>
    </location>
</feature>
<dbReference type="STRING" id="1670800.BSQ44_08400"/>
<evidence type="ECO:0000256" key="5">
    <source>
        <dbReference type="ARBA" id="ARBA00022989"/>
    </source>
</evidence>
<evidence type="ECO:0000256" key="3">
    <source>
        <dbReference type="ARBA" id="ARBA00022475"/>
    </source>
</evidence>
<dbReference type="GO" id="GO:0031460">
    <property type="term" value="P:glycine betaine transport"/>
    <property type="evidence" value="ECO:0007669"/>
    <property type="project" value="UniProtKB-ARBA"/>
</dbReference>
<dbReference type="KEGG" id="meso:BSQ44_08400"/>
<dbReference type="OrthoDB" id="9815258at2"/>
<dbReference type="PANTHER" id="PTHR47737">
    <property type="entry name" value="GLYCINE BETAINE/PROLINE BETAINE TRANSPORT SYSTEM PERMEASE PROTEIN PROW"/>
    <property type="match status" value="1"/>
</dbReference>
<protein>
    <submittedName>
        <fullName evidence="9">Choline ABC transporter permease subunit</fullName>
    </submittedName>
</protein>
<evidence type="ECO:0000313" key="9">
    <source>
        <dbReference type="EMBL" id="APH71385.1"/>
    </source>
</evidence>
<feature type="transmembrane region" description="Helical" evidence="7">
    <location>
        <begin position="213"/>
        <end position="239"/>
    </location>
</feature>
<evidence type="ECO:0000256" key="1">
    <source>
        <dbReference type="ARBA" id="ARBA00004651"/>
    </source>
</evidence>
<dbReference type="AlphaFoldDB" id="A0A1L3SPX9"/>
<feature type="transmembrane region" description="Helical" evidence="7">
    <location>
        <begin position="103"/>
        <end position="126"/>
    </location>
</feature>
<dbReference type="EMBL" id="CP018171">
    <property type="protein sequence ID" value="APH71385.1"/>
    <property type="molecule type" value="Genomic_DNA"/>
</dbReference>
<name>A0A1L3SPX9_9HYPH</name>
<dbReference type="SUPFAM" id="SSF161098">
    <property type="entry name" value="MetI-like"/>
    <property type="match status" value="1"/>
</dbReference>
<dbReference type="PANTHER" id="PTHR47737:SF1">
    <property type="entry name" value="GLYCINE BETAINE_PROLINE BETAINE TRANSPORT SYSTEM PERMEASE PROTEIN PROW"/>
    <property type="match status" value="1"/>
</dbReference>
<dbReference type="InterPro" id="IPR035906">
    <property type="entry name" value="MetI-like_sf"/>
</dbReference>
<gene>
    <name evidence="9" type="ORF">BSQ44_08400</name>
</gene>